<dbReference type="Pfam" id="PF25967">
    <property type="entry name" value="RND-MFP_C"/>
    <property type="match status" value="1"/>
</dbReference>
<evidence type="ECO:0000313" key="5">
    <source>
        <dbReference type="EMBL" id="MVB06813.1"/>
    </source>
</evidence>
<evidence type="ECO:0000259" key="3">
    <source>
        <dbReference type="Pfam" id="PF25967"/>
    </source>
</evidence>
<evidence type="ECO:0000313" key="4">
    <source>
        <dbReference type="EMBL" id="MUP37608.1"/>
    </source>
</evidence>
<reference evidence="5 6" key="1">
    <citation type="submission" date="2019-11" db="EMBL/GenBank/DDBJ databases">
        <title>Draft genome sequence of Labilibaculum sp. strain SYP isolated from Black Sea.</title>
        <authorList>
            <person name="Yadav S."/>
            <person name="Villanueva L."/>
        </authorList>
    </citation>
    <scope>NUCLEOTIDE SEQUENCE [LARGE SCALE GENOMIC DNA]</scope>
    <source>
        <strain evidence="5 6">44</strain>
    </source>
</reference>
<dbReference type="EMBL" id="QTZN02000013">
    <property type="protein sequence ID" value="MVB06813.1"/>
    <property type="molecule type" value="Genomic_DNA"/>
</dbReference>
<dbReference type="InterPro" id="IPR006143">
    <property type="entry name" value="RND_pump_MFP"/>
</dbReference>
<feature type="domain" description="CusB-like beta-barrel" evidence="2">
    <location>
        <begin position="210"/>
        <end position="280"/>
    </location>
</feature>
<dbReference type="Gene3D" id="2.40.50.100">
    <property type="match status" value="1"/>
</dbReference>
<dbReference type="AlphaFoldDB" id="A0A7M4D4M9"/>
<evidence type="ECO:0000313" key="7">
    <source>
        <dbReference type="Proteomes" id="UP000462449"/>
    </source>
</evidence>
<dbReference type="SUPFAM" id="SSF111369">
    <property type="entry name" value="HlyD-like secretion proteins"/>
    <property type="match status" value="1"/>
</dbReference>
<evidence type="ECO:0000256" key="1">
    <source>
        <dbReference type="ARBA" id="ARBA00009477"/>
    </source>
</evidence>
<dbReference type="Proteomes" id="UP000285951">
    <property type="component" value="Unassembled WGS sequence"/>
</dbReference>
<protein>
    <submittedName>
        <fullName evidence="4">Efflux RND transporter periplasmic adaptor subunit</fullName>
    </submittedName>
</protein>
<dbReference type="Gene3D" id="2.40.420.20">
    <property type="match status" value="1"/>
</dbReference>
<sequence length="358" mass="40003">MIYHTKSTNMKRIAFYLLSIAIFSACNDRETDLNKDIAVQVSVQEITSKSIEKFISTTGTVNPIKTVAIKSEVAGKYHLQINPATGRQFALGDFVKEGTNVIVLEDKEYENNIKIKSLELRLEISQQVSEKQQSLYEKGGVTLSEVKNAEIDLMNAKYSYEDAIFRLAKLKVKAPFSGIITNLNYYTDNTRVEASSDMLSIMDYSKLHMEINLAEKNMTSIKKGQQVNIINYTIPGDTLNGVLAQLSPAIDSETRSFKAVININNSKLLLRPGMFAKAEIVVAKADSTIVIPKDVILNKQKGNTVFVVNKGLAEERVIEFGLENPNEVQVISGLEKKDRLVVKGFETLRNRSKIKVVK</sequence>
<evidence type="ECO:0000313" key="6">
    <source>
        <dbReference type="Proteomes" id="UP000285951"/>
    </source>
</evidence>
<dbReference type="GO" id="GO:1990281">
    <property type="term" value="C:efflux pump complex"/>
    <property type="evidence" value="ECO:0007669"/>
    <property type="project" value="TreeGrafter"/>
</dbReference>
<dbReference type="OrthoDB" id="1114717at2"/>
<name>A0A7M4D4M9_9BACT</name>
<dbReference type="FunFam" id="2.40.30.170:FF:000010">
    <property type="entry name" value="Efflux RND transporter periplasmic adaptor subunit"/>
    <property type="match status" value="1"/>
</dbReference>
<comment type="caution">
    <text evidence="4">The sequence shown here is derived from an EMBL/GenBank/DDBJ whole genome shotgun (WGS) entry which is preliminary data.</text>
</comment>
<dbReference type="Gene3D" id="2.40.30.170">
    <property type="match status" value="1"/>
</dbReference>
<keyword evidence="6" id="KW-1185">Reference proteome</keyword>
<feature type="domain" description="Multidrug resistance protein MdtA-like C-terminal permuted SH3" evidence="3">
    <location>
        <begin position="289"/>
        <end position="345"/>
    </location>
</feature>
<comment type="similarity">
    <text evidence="1">Belongs to the membrane fusion protein (MFP) (TC 8.A.1) family.</text>
</comment>
<proteinExistence type="inferred from homology"/>
<dbReference type="InterPro" id="IPR058792">
    <property type="entry name" value="Beta-barrel_RND_2"/>
</dbReference>
<evidence type="ECO:0000259" key="2">
    <source>
        <dbReference type="Pfam" id="PF25954"/>
    </source>
</evidence>
<dbReference type="GO" id="GO:0015562">
    <property type="term" value="F:efflux transmembrane transporter activity"/>
    <property type="evidence" value="ECO:0007669"/>
    <property type="project" value="TreeGrafter"/>
</dbReference>
<gene>
    <name evidence="5" type="ORF">DWB62_007245</name>
    <name evidence="4" type="ORF">GNY23_07245</name>
</gene>
<accession>A0A7M4D4M9</accession>
<dbReference type="Gene3D" id="1.10.287.470">
    <property type="entry name" value="Helix hairpin bin"/>
    <property type="match status" value="1"/>
</dbReference>
<dbReference type="PROSITE" id="PS51257">
    <property type="entry name" value="PROKAR_LIPOPROTEIN"/>
    <property type="match status" value="1"/>
</dbReference>
<dbReference type="PANTHER" id="PTHR30469">
    <property type="entry name" value="MULTIDRUG RESISTANCE PROTEIN MDTA"/>
    <property type="match status" value="1"/>
</dbReference>
<dbReference type="Pfam" id="PF25954">
    <property type="entry name" value="Beta-barrel_RND_2"/>
    <property type="match status" value="1"/>
</dbReference>
<dbReference type="NCBIfam" id="TIGR01730">
    <property type="entry name" value="RND_mfp"/>
    <property type="match status" value="1"/>
</dbReference>
<dbReference type="EMBL" id="WOTW01000013">
    <property type="protein sequence ID" value="MUP37608.1"/>
    <property type="molecule type" value="Genomic_DNA"/>
</dbReference>
<dbReference type="Proteomes" id="UP000462449">
    <property type="component" value="Unassembled WGS sequence"/>
</dbReference>
<dbReference type="InterPro" id="IPR058627">
    <property type="entry name" value="MdtA-like_C"/>
</dbReference>
<organism evidence="4 7">
    <name type="scientific">Labilibaculum euxinus</name>
    <dbReference type="NCBI Taxonomy" id="2686357"/>
    <lineage>
        <taxon>Bacteria</taxon>
        <taxon>Pseudomonadati</taxon>
        <taxon>Bacteroidota</taxon>
        <taxon>Bacteroidia</taxon>
        <taxon>Marinilabiliales</taxon>
        <taxon>Marinifilaceae</taxon>
        <taxon>Labilibaculum</taxon>
    </lineage>
</organism>
<reference evidence="4 7" key="2">
    <citation type="submission" date="2019-12" db="EMBL/GenBank/DDBJ databases">
        <title>Draft genome sequence of Labilibaculum sp. strain 44 isolated from deep waters of Black Sea.</title>
        <authorList>
            <person name="Yadav S."/>
            <person name="Villanueva L."/>
        </authorList>
    </citation>
    <scope>NUCLEOTIDE SEQUENCE [LARGE SCALE GENOMIC DNA]</scope>
    <source>
        <strain evidence="4 7">44</strain>
    </source>
</reference>